<dbReference type="GO" id="GO:0004553">
    <property type="term" value="F:hydrolase activity, hydrolyzing O-glycosyl compounds"/>
    <property type="evidence" value="ECO:0007669"/>
    <property type="project" value="InterPro"/>
</dbReference>
<dbReference type="InterPro" id="IPR021828">
    <property type="entry name" value="GlgE_dom_N/S"/>
</dbReference>
<dbReference type="InterPro" id="IPR026585">
    <property type="entry name" value="GlgE"/>
</dbReference>
<dbReference type="Pfam" id="PF11896">
    <property type="entry name" value="GlgE_dom_N_S"/>
    <property type="match status" value="1"/>
</dbReference>
<comment type="catalytic activity">
    <reaction evidence="5 6">
        <text>alpha-maltose 1-phosphate + [(1-&gt;4)-alpha-D-glucosyl](n) = [(1-&gt;4)-alpha-D-glucosyl](n+2) + phosphate</text>
        <dbReference type="Rhea" id="RHEA:42692"/>
        <dbReference type="Rhea" id="RHEA-COMP:9584"/>
        <dbReference type="Rhea" id="RHEA-COMP:10183"/>
        <dbReference type="ChEBI" id="CHEBI:15444"/>
        <dbReference type="ChEBI" id="CHEBI:43474"/>
        <dbReference type="ChEBI" id="CHEBI:63576"/>
        <dbReference type="EC" id="2.4.99.16"/>
    </reaction>
</comment>
<reference evidence="8 9" key="1">
    <citation type="journal article" date="2010" name="Stand. Genomic Sci.">
        <title>Complete genome sequence of Segniliparus rotundus type strain (CDC 1076).</title>
        <authorList>
            <person name="Sikorski J."/>
            <person name="Lapidus A."/>
            <person name="Copeland A."/>
            <person name="Misra M."/>
            <person name="Glavina Del Rio T."/>
            <person name="Nolan M."/>
            <person name="Lucas S."/>
            <person name="Chen F."/>
            <person name="Tice H."/>
            <person name="Cheng J.F."/>
            <person name="Jando M."/>
            <person name="Schneider S."/>
            <person name="Bruce D."/>
            <person name="Goodwin L."/>
            <person name="Pitluck S."/>
            <person name="Liolios K."/>
            <person name="Mikhailova N."/>
            <person name="Pati A."/>
            <person name="Ivanova N."/>
            <person name="Mavromatis K."/>
            <person name="Chen A."/>
            <person name="Palaniappan K."/>
            <person name="Chertkov O."/>
            <person name="Land M."/>
            <person name="Hauser L."/>
            <person name="Chang Y.J."/>
            <person name="Jeffries C.D."/>
            <person name="Brettin T."/>
            <person name="Detter J.C."/>
            <person name="Han C."/>
            <person name="Rohde M."/>
            <person name="Goker M."/>
            <person name="Bristow J."/>
            <person name="Eisen J.A."/>
            <person name="Markowitz V."/>
            <person name="Hugenholtz P."/>
            <person name="Kyrpides N.C."/>
            <person name="Klenk H.P."/>
        </authorList>
    </citation>
    <scope>NUCLEOTIDE SEQUENCE [LARGE SCALE GENOMIC DNA]</scope>
    <source>
        <strain evidence="9">ATCC BAA-972 / CDC 1076 / CIP 108378 / DSM 44985 / JCM 13578</strain>
    </source>
</reference>
<keyword evidence="4 6" id="KW-0119">Carbohydrate metabolism</keyword>
<dbReference type="Gene3D" id="1.20.58.80">
    <property type="entry name" value="Phosphotransferase system, lactose/cellobiose-type IIA subunit"/>
    <property type="match status" value="1"/>
</dbReference>
<comment type="function">
    <text evidence="6">Maltosyltransferase that uses maltose 1-phosphate (M1P) as the sugar donor to elongate linear or branched alpha-(1-&gt;4)-glucans. Is involved in a branched alpha-glucan biosynthetic pathway from trehalose, together with TreS, Mak and GlgB.</text>
</comment>
<feature type="active site" description="Proton donor" evidence="6">
    <location>
        <position position="414"/>
    </location>
</feature>
<comment type="similarity">
    <text evidence="6">Belongs to the glycosyl hydrolase 13 family. GlgE subfamily.</text>
</comment>
<feature type="active site" description="Nucleophile" evidence="6">
    <location>
        <position position="385"/>
    </location>
</feature>
<dbReference type="EMBL" id="CP001958">
    <property type="protein sequence ID" value="ADG98286.1"/>
    <property type="molecule type" value="Genomic_DNA"/>
</dbReference>
<dbReference type="Pfam" id="PF21702">
    <property type="entry name" value="GLGE_C"/>
    <property type="match status" value="1"/>
</dbReference>
<dbReference type="GO" id="GO:0016758">
    <property type="term" value="F:hexosyltransferase activity"/>
    <property type="evidence" value="ECO:0007669"/>
    <property type="project" value="UniProtKB-UniRule"/>
</dbReference>
<keyword evidence="9" id="KW-1185">Reference proteome</keyword>
<accession>D6Z8K6</accession>
<dbReference type="HOGENOM" id="CLU_015798_0_0_11"/>
<dbReference type="Proteomes" id="UP000002247">
    <property type="component" value="Chromosome"/>
</dbReference>
<protein>
    <recommendedName>
        <fullName evidence="6">Alpha-1,4-glucan:maltose-1-phosphate maltosyltransferase</fullName>
        <shortName evidence="6">GMPMT</shortName>
        <ecNumber evidence="6">2.4.99.16</ecNumber>
    </recommendedName>
    <alternativeName>
        <fullName evidence="6">(1-&gt;4)-alpha-D-glucan:maltose-1-phosphate alpha-D-maltosyltransferase</fullName>
    </alternativeName>
</protein>
<keyword evidence="2 6" id="KW-0328">Glycosyltransferase</keyword>
<evidence type="ECO:0000256" key="6">
    <source>
        <dbReference type="HAMAP-Rule" id="MF_02124"/>
    </source>
</evidence>
<evidence type="ECO:0000256" key="1">
    <source>
        <dbReference type="ARBA" id="ARBA00011738"/>
    </source>
</evidence>
<gene>
    <name evidence="6" type="primary">glgE</name>
    <name evidence="8" type="ordered locus">Srot_1826</name>
</gene>
<dbReference type="RefSeq" id="WP_013138739.1">
    <property type="nucleotide sequence ID" value="NC_014168.1"/>
</dbReference>
<evidence type="ECO:0000259" key="7">
    <source>
        <dbReference type="SMART" id="SM00642"/>
    </source>
</evidence>
<evidence type="ECO:0000313" key="9">
    <source>
        <dbReference type="Proteomes" id="UP000002247"/>
    </source>
</evidence>
<dbReference type="PANTHER" id="PTHR47786:SF2">
    <property type="entry name" value="GLYCOSYL HYDROLASE FAMILY 13 CATALYTIC DOMAIN-CONTAINING PROTEIN"/>
    <property type="match status" value="1"/>
</dbReference>
<dbReference type="SUPFAM" id="SSF51445">
    <property type="entry name" value="(Trans)glycosidases"/>
    <property type="match status" value="1"/>
</dbReference>
<dbReference type="Gene3D" id="2.60.40.1180">
    <property type="entry name" value="Golgi alpha-mannosidase II"/>
    <property type="match status" value="1"/>
</dbReference>
<dbReference type="CAZy" id="GH13">
    <property type="family name" value="Glycoside Hydrolase Family 13"/>
</dbReference>
<keyword evidence="3 6" id="KW-0808">Transferase</keyword>
<evidence type="ECO:0000256" key="4">
    <source>
        <dbReference type="ARBA" id="ARBA00023277"/>
    </source>
</evidence>
<evidence type="ECO:0000256" key="2">
    <source>
        <dbReference type="ARBA" id="ARBA00022676"/>
    </source>
</evidence>
<dbReference type="HAMAP" id="MF_02124">
    <property type="entry name" value="GlgE"/>
    <property type="match status" value="1"/>
</dbReference>
<comment type="subunit">
    <text evidence="1 6">Homodimer.</text>
</comment>
<sequence>MTARLVIDDIAPAVGEEPYPAKAVLGELFPVRAVVWGDGHDALGATVVATAPGSRNALALHMRPGSEPDTFHALLPLETQGLWQFRVDAWRDPYTTWRGHIEAFLATSSGDVEPTPHANEAEEGARILARAQELARGSERKTLAAATRRLRCPGSLRARAELAVSADVVAIMRRHPVRELVTRGRTHRVFVERGRAARGAWYEFFPRSTGGWSENGSPKHGTFATAEAQLERAAAMGFDVVYLPPVHPIGTTARKGRNNALVADADDVGSPWAIGAAEGGHDAIHPQLGDEKDFQRFVSRAGELGLEVALDLALQCSPDHPWVQQHPQWFTTRPDGTIACAENPPKKYQDIYPLNFDNDPGGLRQAVLAVVLKWIGLGVQIFRVDNPHTKPPDFWSWLIARIWQEHPDVVFLSEAFTRPARLYGLAKLGFSQSYTYFTWRGAKRELTEFMADLVEHADVCRPNLFVNTPDILTDQLVRGGEATFASRAALAATLGPSWGMYSGYELYEHLPVRPGSEEYLDSEKYELRPRDFAGALRAGRSLEPWIAKLNAIRKAHPALGQLRTLRFHYPEDDAVIAYSKHDPASGDAVLVVVTLDPQAPRETTLWLDLEGIGQEPGARFPVRDEVTGQEWEWGHGNYVRLDPAFFVAHIIALPTIPAPTREVLAYRR</sequence>
<dbReference type="InterPro" id="IPR049171">
    <property type="entry name" value="GLGE_C"/>
</dbReference>
<evidence type="ECO:0000256" key="3">
    <source>
        <dbReference type="ARBA" id="ARBA00022679"/>
    </source>
</evidence>
<name>D6Z8K6_SEGRD</name>
<dbReference type="eggNOG" id="COG0366">
    <property type="taxonomic scope" value="Bacteria"/>
</dbReference>
<dbReference type="InterPro" id="IPR013780">
    <property type="entry name" value="Glyco_hydro_b"/>
</dbReference>
<dbReference type="PANTHER" id="PTHR47786">
    <property type="entry name" value="ALPHA-1,4-GLUCAN:MALTOSE-1-PHOSPHATE MALTOSYLTRANSFERASE"/>
    <property type="match status" value="1"/>
</dbReference>
<dbReference type="OrthoDB" id="9805159at2"/>
<feature type="domain" description="Glycosyl hydrolase family 13 catalytic" evidence="7">
    <location>
        <begin position="199"/>
        <end position="553"/>
    </location>
</feature>
<dbReference type="SMART" id="SM00642">
    <property type="entry name" value="Aamy"/>
    <property type="match status" value="1"/>
</dbReference>
<dbReference type="EC" id="2.4.99.16" evidence="6"/>
<feature type="binding site" evidence="6">
    <location>
        <position position="386"/>
    </location>
    <ligand>
        <name>alpha-maltose 1-phosphate</name>
        <dbReference type="ChEBI" id="CHEBI:63576"/>
    </ligand>
</feature>
<dbReference type="AlphaFoldDB" id="D6Z8K6"/>
<dbReference type="Gene3D" id="3.20.20.80">
    <property type="entry name" value="Glycosidases"/>
    <property type="match status" value="1"/>
</dbReference>
<dbReference type="CDD" id="cd11344">
    <property type="entry name" value="AmyAc_GlgE_like"/>
    <property type="match status" value="1"/>
</dbReference>
<dbReference type="GO" id="GO:0030979">
    <property type="term" value="P:alpha-glucan biosynthetic process"/>
    <property type="evidence" value="ECO:0007669"/>
    <property type="project" value="UniProtKB-UniRule"/>
</dbReference>
<dbReference type="KEGG" id="srt:Srot_1826"/>
<feature type="binding site" evidence="6">
    <location>
        <begin position="524"/>
        <end position="525"/>
    </location>
    <ligand>
        <name>alpha-maltose 1-phosphate</name>
        <dbReference type="ChEBI" id="CHEBI:63576"/>
    </ligand>
</feature>
<evidence type="ECO:0000256" key="5">
    <source>
        <dbReference type="ARBA" id="ARBA00048735"/>
    </source>
</evidence>
<dbReference type="STRING" id="640132.Srot_1826"/>
<dbReference type="InterPro" id="IPR013783">
    <property type="entry name" value="Ig-like_fold"/>
</dbReference>
<dbReference type="InterPro" id="IPR017853">
    <property type="entry name" value="GH"/>
</dbReference>
<dbReference type="Gene3D" id="2.60.40.10">
    <property type="entry name" value="Immunoglobulins"/>
    <property type="match status" value="1"/>
</dbReference>
<organism evidence="8 9">
    <name type="scientific">Segniliparus rotundus (strain ATCC BAA-972 / CDC 1076 / CIP 108378 / DSM 44985 / JCM 13578)</name>
    <dbReference type="NCBI Taxonomy" id="640132"/>
    <lineage>
        <taxon>Bacteria</taxon>
        <taxon>Bacillati</taxon>
        <taxon>Actinomycetota</taxon>
        <taxon>Actinomycetes</taxon>
        <taxon>Mycobacteriales</taxon>
        <taxon>Segniliparaceae</taxon>
        <taxon>Segniliparus</taxon>
    </lineage>
</organism>
<feature type="binding site" evidence="6">
    <location>
        <position position="255"/>
    </location>
    <ligand>
        <name>alpha-maltose 1-phosphate</name>
        <dbReference type="ChEBI" id="CHEBI:63576"/>
    </ligand>
</feature>
<evidence type="ECO:0000313" key="8">
    <source>
        <dbReference type="EMBL" id="ADG98286.1"/>
    </source>
</evidence>
<feature type="binding site" evidence="6">
    <location>
        <position position="315"/>
    </location>
    <ligand>
        <name>alpha-maltose 1-phosphate</name>
        <dbReference type="ChEBI" id="CHEBI:63576"/>
    </ligand>
</feature>
<feature type="binding site" evidence="6">
    <location>
        <position position="350"/>
    </location>
    <ligand>
        <name>alpha-maltose 1-phosphate</name>
        <dbReference type="ChEBI" id="CHEBI:63576"/>
    </ligand>
</feature>
<dbReference type="InterPro" id="IPR006047">
    <property type="entry name" value="GH13_cat_dom"/>
</dbReference>
<proteinExistence type="inferred from homology"/>
<feature type="site" description="Transition state stabilizer" evidence="6">
    <location>
        <position position="470"/>
    </location>
</feature>